<evidence type="ECO:0000313" key="2">
    <source>
        <dbReference type="EMBL" id="KFN42315.1"/>
    </source>
</evidence>
<evidence type="ECO:0000256" key="1">
    <source>
        <dbReference type="SAM" id="Phobius"/>
    </source>
</evidence>
<dbReference type="Proteomes" id="UP000029385">
    <property type="component" value="Unassembled WGS sequence"/>
</dbReference>
<name>A0A091BD35_9GAMM</name>
<dbReference type="STRING" id="1121015.GCA_000420545_01683"/>
<keyword evidence="3" id="KW-1185">Reference proteome</keyword>
<keyword evidence="1" id="KW-0812">Transmembrane</keyword>
<organism evidence="2 3">
    <name type="scientific">Arenimonas oryziterrae DSM 21050 = YC6267</name>
    <dbReference type="NCBI Taxonomy" id="1121015"/>
    <lineage>
        <taxon>Bacteria</taxon>
        <taxon>Pseudomonadati</taxon>
        <taxon>Pseudomonadota</taxon>
        <taxon>Gammaproteobacteria</taxon>
        <taxon>Lysobacterales</taxon>
        <taxon>Lysobacteraceae</taxon>
        <taxon>Arenimonas</taxon>
    </lineage>
</organism>
<accession>A0A091BD35</accession>
<feature type="transmembrane region" description="Helical" evidence="1">
    <location>
        <begin position="6"/>
        <end position="28"/>
    </location>
</feature>
<sequence length="178" mass="19092">MNDAWIAAVFGLVGSVLGAGATMLGSWLSSHTERKKLAEQRLREQVAVSLALAAELKMMAAQNQAITNAFARFVEEGHALDTALLKAELTGTPLFYSRVCDRPDAVPSELIGEVVSAYALFAMANAGLQRWALAVPQISGDHLKNLSKHTQLSAEKGLEASKKLVAFAETKQGVSKQR</sequence>
<keyword evidence="1" id="KW-1133">Transmembrane helix</keyword>
<gene>
    <name evidence="2" type="ORF">N789_14070</name>
</gene>
<dbReference type="RefSeq" id="WP_022969304.1">
    <property type="nucleotide sequence ID" value="NZ_ATVD01000003.1"/>
</dbReference>
<keyword evidence="1" id="KW-0472">Membrane</keyword>
<proteinExistence type="predicted"/>
<protein>
    <submittedName>
        <fullName evidence="2">Uncharacterized protein</fullName>
    </submittedName>
</protein>
<dbReference type="EMBL" id="AVCI01000011">
    <property type="protein sequence ID" value="KFN42315.1"/>
    <property type="molecule type" value="Genomic_DNA"/>
</dbReference>
<dbReference type="AlphaFoldDB" id="A0A091BD35"/>
<reference evidence="2 3" key="1">
    <citation type="submission" date="2013-09" db="EMBL/GenBank/DDBJ databases">
        <title>Genome sequencing of Arenimonas oryziterrae.</title>
        <authorList>
            <person name="Chen F."/>
            <person name="Wang G."/>
        </authorList>
    </citation>
    <scope>NUCLEOTIDE SEQUENCE [LARGE SCALE GENOMIC DNA]</scope>
    <source>
        <strain evidence="2 3">YC6267</strain>
    </source>
</reference>
<comment type="caution">
    <text evidence="2">The sequence shown here is derived from an EMBL/GenBank/DDBJ whole genome shotgun (WGS) entry which is preliminary data.</text>
</comment>
<evidence type="ECO:0000313" key="3">
    <source>
        <dbReference type="Proteomes" id="UP000029385"/>
    </source>
</evidence>